<sequence>MHFRPVAIATWDFGLQAVENAASILGNPENRGNEALLDAIVRGIESVELNPKVSSVGYGGLPNAEGVLQLDAAIMLGNGSGGSVLSLQGFPAAIPVARLVLEKSRHPCLCGNGARKFAEQFGFQSVDNEKLLTPYALQRLEMFQKQSDQESNELSDTVGLICCTRDEDTKESVIAAGCATSGSAFKQDGRVGDSAIFGCGLYAQNGIGAATSTGDGDIIMKYCCAYQIVEEMRHGMGPQKACETVVTRLQSQVPCCQAAFVAVNCAGEYGAYSTHQGFSYAVWNEQGVQVNQVSLSKSNCPIWKHLC</sequence>
<evidence type="ECO:0008006" key="6">
    <source>
        <dbReference type="Google" id="ProtNLM"/>
    </source>
</evidence>
<dbReference type="EMBL" id="BQMJ01000046">
    <property type="protein sequence ID" value="GJQ13708.1"/>
    <property type="molecule type" value="Genomic_DNA"/>
</dbReference>
<dbReference type="SUPFAM" id="SSF56235">
    <property type="entry name" value="N-terminal nucleophile aminohydrolases (Ntn hydrolases)"/>
    <property type="match status" value="1"/>
</dbReference>
<feature type="binding site" evidence="2">
    <location>
        <begin position="213"/>
        <end position="216"/>
    </location>
    <ligand>
        <name>substrate</name>
    </ligand>
</feature>
<dbReference type="FunFam" id="3.60.20.30:FF:000005">
    <property type="entry name" value="N(4)-(Beta-N-acetylglucosaminyl)-L-asparaginase"/>
    <property type="match status" value="1"/>
</dbReference>
<comment type="caution">
    <text evidence="4">The sequence shown here is derived from an EMBL/GenBank/DDBJ whole genome shotgun (WGS) entry which is preliminary data.</text>
</comment>
<evidence type="ECO:0000256" key="3">
    <source>
        <dbReference type="PIRSR" id="PIRSR600246-3"/>
    </source>
</evidence>
<dbReference type="InterPro" id="IPR029055">
    <property type="entry name" value="Ntn_hydrolases_N"/>
</dbReference>
<dbReference type="CDD" id="cd04513">
    <property type="entry name" value="Glycosylasparaginase"/>
    <property type="match status" value="1"/>
</dbReference>
<dbReference type="GO" id="GO:0003948">
    <property type="term" value="F:N4-(beta-N-acetylglucosaminyl)-L-asparaginase activity"/>
    <property type="evidence" value="ECO:0007669"/>
    <property type="project" value="TreeGrafter"/>
</dbReference>
<reference evidence="4" key="2">
    <citation type="submission" date="2022-01" db="EMBL/GenBank/DDBJ databases">
        <authorList>
            <person name="Hirooka S."/>
            <person name="Miyagishima S.Y."/>
        </authorList>
    </citation>
    <scope>NUCLEOTIDE SEQUENCE</scope>
    <source>
        <strain evidence="4">NBRC 102759</strain>
    </source>
</reference>
<feature type="binding site" evidence="2">
    <location>
        <begin position="190"/>
        <end position="193"/>
    </location>
    <ligand>
        <name>substrate</name>
    </ligand>
</feature>
<evidence type="ECO:0000256" key="2">
    <source>
        <dbReference type="PIRSR" id="PIRSR600246-2"/>
    </source>
</evidence>
<dbReference type="AlphaFoldDB" id="A0A9C7PZD9"/>
<gene>
    <name evidence="4" type="ORF">GpartN1_g5499.t1</name>
</gene>
<name>A0A9C7PZD9_9RHOD</name>
<evidence type="ECO:0000313" key="4">
    <source>
        <dbReference type="EMBL" id="GJQ13708.1"/>
    </source>
</evidence>
<keyword evidence="5" id="KW-1185">Reference proteome</keyword>
<reference evidence="4" key="1">
    <citation type="journal article" date="2022" name="Proc. Natl. Acad. Sci. U.S.A.">
        <title>Life cycle and functional genomics of the unicellular red alga Galdieria for elucidating algal and plant evolution and industrial use.</title>
        <authorList>
            <person name="Hirooka S."/>
            <person name="Itabashi T."/>
            <person name="Ichinose T.M."/>
            <person name="Onuma R."/>
            <person name="Fujiwara T."/>
            <person name="Yamashita S."/>
            <person name="Jong L.W."/>
            <person name="Tomita R."/>
            <person name="Iwane A.H."/>
            <person name="Miyagishima S.Y."/>
        </authorList>
    </citation>
    <scope>NUCLEOTIDE SEQUENCE</scope>
    <source>
        <strain evidence="4">NBRC 102759</strain>
    </source>
</reference>
<dbReference type="InterPro" id="IPR000246">
    <property type="entry name" value="Peptidase_T2"/>
</dbReference>
<evidence type="ECO:0000313" key="5">
    <source>
        <dbReference type="Proteomes" id="UP001061958"/>
    </source>
</evidence>
<evidence type="ECO:0000256" key="1">
    <source>
        <dbReference type="PIRSR" id="PIRSR600246-1"/>
    </source>
</evidence>
<dbReference type="Pfam" id="PF01112">
    <property type="entry name" value="Asparaginase_2"/>
    <property type="match status" value="1"/>
</dbReference>
<dbReference type="PANTHER" id="PTHR10188">
    <property type="entry name" value="L-ASPARAGINASE"/>
    <property type="match status" value="1"/>
</dbReference>
<dbReference type="PANTHER" id="PTHR10188:SF16">
    <property type="entry name" value="N(4)-(BETA-N-ACETYLGLUCOSAMINYL)-L-ASPARAGINASE-LIKE"/>
    <property type="match status" value="1"/>
</dbReference>
<dbReference type="GO" id="GO:0005737">
    <property type="term" value="C:cytoplasm"/>
    <property type="evidence" value="ECO:0007669"/>
    <property type="project" value="TreeGrafter"/>
</dbReference>
<dbReference type="Gene3D" id="3.60.20.30">
    <property type="entry name" value="(Glycosyl)asparaginase"/>
    <property type="match status" value="1"/>
</dbReference>
<feature type="site" description="Cleavage; by autolysis" evidence="3">
    <location>
        <begin position="156"/>
        <end position="157"/>
    </location>
</feature>
<organism evidence="4 5">
    <name type="scientific">Galdieria partita</name>
    <dbReference type="NCBI Taxonomy" id="83374"/>
    <lineage>
        <taxon>Eukaryota</taxon>
        <taxon>Rhodophyta</taxon>
        <taxon>Bangiophyceae</taxon>
        <taxon>Galdieriales</taxon>
        <taxon>Galdieriaceae</taxon>
        <taxon>Galdieria</taxon>
    </lineage>
</organism>
<proteinExistence type="predicted"/>
<dbReference type="OrthoDB" id="2262349at2759"/>
<protein>
    <recommendedName>
        <fullName evidence="6">Asparaginase</fullName>
    </recommendedName>
</protein>
<accession>A0A9C7PZD9</accession>
<dbReference type="Proteomes" id="UP001061958">
    <property type="component" value="Unassembled WGS sequence"/>
</dbReference>
<feature type="active site" description="Nucleophile" evidence="1">
    <location>
        <position position="157"/>
    </location>
</feature>